<dbReference type="EMBL" id="RXOL01000003">
    <property type="protein sequence ID" value="RVQ67133.1"/>
    <property type="molecule type" value="Genomic_DNA"/>
</dbReference>
<comment type="caution">
    <text evidence="2">The sequence shown here is derived from an EMBL/GenBank/DDBJ whole genome shotgun (WGS) entry which is preliminary data.</text>
</comment>
<feature type="chain" id="PRO_5019446612" description="Peptidase inhibitor I78" evidence="1">
    <location>
        <begin position="24"/>
        <end position="105"/>
    </location>
</feature>
<evidence type="ECO:0000313" key="2">
    <source>
        <dbReference type="EMBL" id="RVQ67133.1"/>
    </source>
</evidence>
<dbReference type="InterPro" id="IPR021719">
    <property type="entry name" value="Prot_inh_I78"/>
</dbReference>
<dbReference type="RefSeq" id="WP_127612643.1">
    <property type="nucleotide sequence ID" value="NZ_RXOL01000003.1"/>
</dbReference>
<keyword evidence="3" id="KW-1185">Reference proteome</keyword>
<sequence>MIRQPLLAALAAAPFLLSGCVTVTTPPTTQEPVRVGAQGECNASPAQTMLGMIASADVGAQLLSATGARILRWVPPRTAVTMDFRPDRLTVSYDDDMKIVQISCG</sequence>
<dbReference type="AlphaFoldDB" id="A0A437GXJ6"/>
<organism evidence="2 3">
    <name type="scientific">Croceicoccus ponticola</name>
    <dbReference type="NCBI Taxonomy" id="2217664"/>
    <lineage>
        <taxon>Bacteria</taxon>
        <taxon>Pseudomonadati</taxon>
        <taxon>Pseudomonadota</taxon>
        <taxon>Alphaproteobacteria</taxon>
        <taxon>Sphingomonadales</taxon>
        <taxon>Erythrobacteraceae</taxon>
        <taxon>Croceicoccus</taxon>
    </lineage>
</organism>
<proteinExistence type="predicted"/>
<accession>A0A437GXJ6</accession>
<keyword evidence="1" id="KW-0732">Signal</keyword>
<gene>
    <name evidence="2" type="ORF">EKN06_09455</name>
</gene>
<reference evidence="2 3" key="1">
    <citation type="submission" date="2018-12" db="EMBL/GenBank/DDBJ databases">
        <title>Croceicoccus ponticola sp. nov., a lipolytic bacterium isolated from seawater.</title>
        <authorList>
            <person name="Yoon J.-H."/>
        </authorList>
    </citation>
    <scope>NUCLEOTIDE SEQUENCE [LARGE SCALE GENOMIC DNA]</scope>
    <source>
        <strain evidence="2 3">GM-16</strain>
    </source>
</reference>
<dbReference type="Pfam" id="PF11720">
    <property type="entry name" value="Inhibitor_I78"/>
    <property type="match status" value="1"/>
</dbReference>
<protein>
    <recommendedName>
        <fullName evidence="4">Peptidase inhibitor I78</fullName>
    </recommendedName>
</protein>
<evidence type="ECO:0008006" key="4">
    <source>
        <dbReference type="Google" id="ProtNLM"/>
    </source>
</evidence>
<dbReference type="PROSITE" id="PS51257">
    <property type="entry name" value="PROKAR_LIPOPROTEIN"/>
    <property type="match status" value="1"/>
</dbReference>
<dbReference type="Gene3D" id="3.30.10.10">
    <property type="entry name" value="Trypsin Inhibitor V, subunit A"/>
    <property type="match status" value="1"/>
</dbReference>
<feature type="signal peptide" evidence="1">
    <location>
        <begin position="1"/>
        <end position="23"/>
    </location>
</feature>
<evidence type="ECO:0000313" key="3">
    <source>
        <dbReference type="Proteomes" id="UP000283003"/>
    </source>
</evidence>
<evidence type="ECO:0000256" key="1">
    <source>
        <dbReference type="SAM" id="SignalP"/>
    </source>
</evidence>
<dbReference type="Proteomes" id="UP000283003">
    <property type="component" value="Unassembled WGS sequence"/>
</dbReference>
<dbReference type="OrthoDB" id="8724542at2"/>
<name>A0A437GXJ6_9SPHN</name>